<name>A0AAV7UW14_PLEWA</name>
<feature type="region of interest" description="Disordered" evidence="1">
    <location>
        <begin position="1"/>
        <end position="26"/>
    </location>
</feature>
<evidence type="ECO:0000313" key="2">
    <source>
        <dbReference type="EMBL" id="KAJ1193285.1"/>
    </source>
</evidence>
<accession>A0AAV7UW14</accession>
<dbReference type="EMBL" id="JANPWB010000004">
    <property type="protein sequence ID" value="KAJ1193285.1"/>
    <property type="molecule type" value="Genomic_DNA"/>
</dbReference>
<dbReference type="Proteomes" id="UP001066276">
    <property type="component" value="Chromosome 2_2"/>
</dbReference>
<comment type="caution">
    <text evidence="2">The sequence shown here is derived from an EMBL/GenBank/DDBJ whole genome shotgun (WGS) entry which is preliminary data.</text>
</comment>
<feature type="compositionally biased region" description="Basic and acidic residues" evidence="1">
    <location>
        <begin position="15"/>
        <end position="25"/>
    </location>
</feature>
<reference evidence="2" key="1">
    <citation type="journal article" date="2022" name="bioRxiv">
        <title>Sequencing and chromosome-scale assembly of the giantPleurodeles waltlgenome.</title>
        <authorList>
            <person name="Brown T."/>
            <person name="Elewa A."/>
            <person name="Iarovenko S."/>
            <person name="Subramanian E."/>
            <person name="Araus A.J."/>
            <person name="Petzold A."/>
            <person name="Susuki M."/>
            <person name="Suzuki K.-i.T."/>
            <person name="Hayashi T."/>
            <person name="Toyoda A."/>
            <person name="Oliveira C."/>
            <person name="Osipova E."/>
            <person name="Leigh N.D."/>
            <person name="Simon A."/>
            <person name="Yun M.H."/>
        </authorList>
    </citation>
    <scope>NUCLEOTIDE SEQUENCE</scope>
    <source>
        <strain evidence="2">20211129_DDA</strain>
        <tissue evidence="2">Liver</tissue>
    </source>
</reference>
<keyword evidence="3" id="KW-1185">Reference proteome</keyword>
<dbReference type="AlphaFoldDB" id="A0AAV7UW14"/>
<evidence type="ECO:0000313" key="3">
    <source>
        <dbReference type="Proteomes" id="UP001066276"/>
    </source>
</evidence>
<organism evidence="2 3">
    <name type="scientific">Pleurodeles waltl</name>
    <name type="common">Iberian ribbed newt</name>
    <dbReference type="NCBI Taxonomy" id="8319"/>
    <lineage>
        <taxon>Eukaryota</taxon>
        <taxon>Metazoa</taxon>
        <taxon>Chordata</taxon>
        <taxon>Craniata</taxon>
        <taxon>Vertebrata</taxon>
        <taxon>Euteleostomi</taxon>
        <taxon>Amphibia</taxon>
        <taxon>Batrachia</taxon>
        <taxon>Caudata</taxon>
        <taxon>Salamandroidea</taxon>
        <taxon>Salamandridae</taxon>
        <taxon>Pleurodelinae</taxon>
        <taxon>Pleurodeles</taxon>
    </lineage>
</organism>
<evidence type="ECO:0000256" key="1">
    <source>
        <dbReference type="SAM" id="MobiDB-lite"/>
    </source>
</evidence>
<protein>
    <submittedName>
        <fullName evidence="2">Uncharacterized protein</fullName>
    </submittedName>
</protein>
<proteinExistence type="predicted"/>
<sequence>MGKSKMAKAPSGARDALDAPTKEQDTTVQALRQMELTLRNHTSQFEKVLQAIVETKTTLESKIGEVVADVGLSRRWRKTWLD</sequence>
<gene>
    <name evidence="2" type="ORF">NDU88_002584</name>
</gene>